<dbReference type="GO" id="GO:0016705">
    <property type="term" value="F:oxidoreductase activity, acting on paired donors, with incorporation or reduction of molecular oxygen"/>
    <property type="evidence" value="ECO:0007669"/>
    <property type="project" value="InterPro"/>
</dbReference>
<dbReference type="SUPFAM" id="SSF48264">
    <property type="entry name" value="Cytochrome P450"/>
    <property type="match status" value="1"/>
</dbReference>
<keyword evidence="4 5" id="KW-0408">Iron</keyword>
<keyword evidence="3" id="KW-0560">Oxidoreductase</keyword>
<dbReference type="InterPro" id="IPR001128">
    <property type="entry name" value="Cyt_P450"/>
</dbReference>
<keyword evidence="2 5" id="KW-0479">Metal-binding</keyword>
<evidence type="ECO:0000256" key="4">
    <source>
        <dbReference type="ARBA" id="ARBA00023004"/>
    </source>
</evidence>
<sequence>MTTSSDILMFPAFRTFTFTWALLNTVPLLAAAALLGYIVLNEFTRLGNRVGRLAGPIGYPLLGSLPSLRGTVTSDEYRIWAEKYGDVFQVPLGNIPAVIVNTAAAARALFITQREATNSRPVTYVLHKKVQGGGPVTSIGTSPWDESCKRRRKVAASALNKTSLESYLPILDLESRAFLRDILSSCTSGEDYTDVLDPSRKYALNLSLTVSYGTRYSRDLHKDLLISEITYIEEEIARLRDPTKNFSNYIPLLRLVGTVRSWLGIRAASHMGHVGKRRYNYHHVLQEKLRRDIAEGIDRPCIQGNVLKDPDSKGLTEGELLSVSMSMMAGAHTTKRSIMWALLLLAHRPDVQEKAYQAIKDTDASLLSSADVAQSKVDYLDALTKELGRYYTVQRLALPKATYSNVKWNDAIVPPNTLLFLNSWACNRDPALFVDPYDFVPERWLDDGQAANRHQYSFGIGGRMCVANHVAHKALYTVFLHLIAHFRILPGTDTEDPLVADPIAGLLEKENPAAEPKITVARFMPRNPEATKMMLESATTL</sequence>
<evidence type="ECO:0000256" key="6">
    <source>
        <dbReference type="SAM" id="Phobius"/>
    </source>
</evidence>
<dbReference type="GO" id="GO:0020037">
    <property type="term" value="F:heme binding"/>
    <property type="evidence" value="ECO:0007669"/>
    <property type="project" value="InterPro"/>
</dbReference>
<proteinExistence type="inferred from homology"/>
<comment type="similarity">
    <text evidence="1">Belongs to the cytochrome P450 family.</text>
</comment>
<dbReference type="Proteomes" id="UP000030752">
    <property type="component" value="Unassembled WGS sequence"/>
</dbReference>
<dbReference type="GO" id="GO:0005506">
    <property type="term" value="F:iron ion binding"/>
    <property type="evidence" value="ECO:0007669"/>
    <property type="project" value="InterPro"/>
</dbReference>
<dbReference type="PANTHER" id="PTHR46300">
    <property type="entry name" value="P450, PUTATIVE (EUROFUNG)-RELATED-RELATED"/>
    <property type="match status" value="1"/>
</dbReference>
<evidence type="ECO:0000256" key="3">
    <source>
        <dbReference type="ARBA" id="ARBA00023002"/>
    </source>
</evidence>
<dbReference type="PRINTS" id="PR00463">
    <property type="entry name" value="EP450I"/>
</dbReference>
<evidence type="ECO:0008006" key="9">
    <source>
        <dbReference type="Google" id="ProtNLM"/>
    </source>
</evidence>
<reference evidence="7 8" key="1">
    <citation type="submission" date="2013-03" db="EMBL/GenBank/DDBJ databases">
        <title>The Genome Sequence of Phialophora europaea CBS 101466.</title>
        <authorList>
            <consortium name="The Broad Institute Genomics Platform"/>
            <person name="Cuomo C."/>
            <person name="de Hoog S."/>
            <person name="Gorbushina A."/>
            <person name="Walker B."/>
            <person name="Young S.K."/>
            <person name="Zeng Q."/>
            <person name="Gargeya S."/>
            <person name="Fitzgerald M."/>
            <person name="Haas B."/>
            <person name="Abouelleil A."/>
            <person name="Allen A.W."/>
            <person name="Alvarado L."/>
            <person name="Arachchi H.M."/>
            <person name="Berlin A.M."/>
            <person name="Chapman S.B."/>
            <person name="Gainer-Dewar J."/>
            <person name="Goldberg J."/>
            <person name="Griggs A."/>
            <person name="Gujja S."/>
            <person name="Hansen M."/>
            <person name="Howarth C."/>
            <person name="Imamovic A."/>
            <person name="Ireland A."/>
            <person name="Larimer J."/>
            <person name="McCowan C."/>
            <person name="Murphy C."/>
            <person name="Pearson M."/>
            <person name="Poon T.W."/>
            <person name="Priest M."/>
            <person name="Roberts A."/>
            <person name="Saif S."/>
            <person name="Shea T."/>
            <person name="Sisk P."/>
            <person name="Sykes S."/>
            <person name="Wortman J."/>
            <person name="Nusbaum C."/>
            <person name="Birren B."/>
        </authorList>
    </citation>
    <scope>NUCLEOTIDE SEQUENCE [LARGE SCALE GENOMIC DNA]</scope>
    <source>
        <strain evidence="7 8">CBS 101466</strain>
    </source>
</reference>
<dbReference type="STRING" id="1220924.W2S7G8"/>
<gene>
    <name evidence="7" type="ORF">HMPREF1541_10245</name>
</gene>
<evidence type="ECO:0000313" key="7">
    <source>
        <dbReference type="EMBL" id="ETN44575.1"/>
    </source>
</evidence>
<feature type="binding site" description="axial binding residue" evidence="5">
    <location>
        <position position="465"/>
    </location>
    <ligand>
        <name>heme</name>
        <dbReference type="ChEBI" id="CHEBI:30413"/>
    </ligand>
    <ligandPart>
        <name>Fe</name>
        <dbReference type="ChEBI" id="CHEBI:18248"/>
    </ligandPart>
</feature>
<dbReference type="InParanoid" id="W2S7G8"/>
<protein>
    <recommendedName>
        <fullName evidence="9">3-hydroxyphenylacetate 6-hydroxylase</fullName>
    </recommendedName>
</protein>
<evidence type="ECO:0000256" key="1">
    <source>
        <dbReference type="ARBA" id="ARBA00010617"/>
    </source>
</evidence>
<keyword evidence="6" id="KW-1133">Transmembrane helix</keyword>
<accession>W2S7G8</accession>
<dbReference type="InterPro" id="IPR002401">
    <property type="entry name" value="Cyt_P450_E_grp-I"/>
</dbReference>
<dbReference type="VEuPathDB" id="FungiDB:HMPREF1541_10245"/>
<dbReference type="InterPro" id="IPR036396">
    <property type="entry name" value="Cyt_P450_sf"/>
</dbReference>
<name>W2S7G8_CYPE1</name>
<organism evidence="7 8">
    <name type="scientific">Cyphellophora europaea (strain CBS 101466)</name>
    <name type="common">Phialophora europaea</name>
    <dbReference type="NCBI Taxonomy" id="1220924"/>
    <lineage>
        <taxon>Eukaryota</taxon>
        <taxon>Fungi</taxon>
        <taxon>Dikarya</taxon>
        <taxon>Ascomycota</taxon>
        <taxon>Pezizomycotina</taxon>
        <taxon>Eurotiomycetes</taxon>
        <taxon>Chaetothyriomycetidae</taxon>
        <taxon>Chaetothyriales</taxon>
        <taxon>Cyphellophoraceae</taxon>
        <taxon>Cyphellophora</taxon>
    </lineage>
</organism>
<evidence type="ECO:0000256" key="5">
    <source>
        <dbReference type="PIRSR" id="PIRSR602401-1"/>
    </source>
</evidence>
<keyword evidence="5" id="KW-0349">Heme</keyword>
<dbReference type="Gene3D" id="1.10.630.10">
    <property type="entry name" value="Cytochrome P450"/>
    <property type="match status" value="1"/>
</dbReference>
<dbReference type="InterPro" id="IPR050364">
    <property type="entry name" value="Cytochrome_P450_fung"/>
</dbReference>
<keyword evidence="8" id="KW-1185">Reference proteome</keyword>
<dbReference type="RefSeq" id="XP_008713138.1">
    <property type="nucleotide sequence ID" value="XM_008714916.1"/>
</dbReference>
<dbReference type="PANTHER" id="PTHR46300:SF9">
    <property type="entry name" value="P450, PUTATIVE-RELATED"/>
    <property type="match status" value="1"/>
</dbReference>
<dbReference type="Pfam" id="PF00067">
    <property type="entry name" value="p450"/>
    <property type="match status" value="1"/>
</dbReference>
<comment type="cofactor">
    <cofactor evidence="5">
        <name>heme</name>
        <dbReference type="ChEBI" id="CHEBI:30413"/>
    </cofactor>
</comment>
<feature type="transmembrane region" description="Helical" evidence="6">
    <location>
        <begin position="20"/>
        <end position="40"/>
    </location>
</feature>
<keyword evidence="6" id="KW-0472">Membrane</keyword>
<dbReference type="HOGENOM" id="CLU_001570_2_4_1"/>
<evidence type="ECO:0000313" key="8">
    <source>
        <dbReference type="Proteomes" id="UP000030752"/>
    </source>
</evidence>
<dbReference type="GO" id="GO:0004497">
    <property type="term" value="F:monooxygenase activity"/>
    <property type="evidence" value="ECO:0007669"/>
    <property type="project" value="InterPro"/>
</dbReference>
<dbReference type="GeneID" id="19977584"/>
<dbReference type="OrthoDB" id="1055148at2759"/>
<evidence type="ECO:0000256" key="2">
    <source>
        <dbReference type="ARBA" id="ARBA00022723"/>
    </source>
</evidence>
<dbReference type="AlphaFoldDB" id="W2S7G8"/>
<keyword evidence="6" id="KW-0812">Transmembrane</keyword>
<dbReference type="eggNOG" id="KOG0156">
    <property type="taxonomic scope" value="Eukaryota"/>
</dbReference>
<dbReference type="EMBL" id="KB822714">
    <property type="protein sequence ID" value="ETN44575.1"/>
    <property type="molecule type" value="Genomic_DNA"/>
</dbReference>